<reference evidence="1 2" key="1">
    <citation type="submission" date="2014-07" db="EMBL/GenBank/DDBJ databases">
        <title>Draft genome sequence of Thalassospira profundimaris 35.</title>
        <authorList>
            <person name="Lai Q."/>
            <person name="Shao Z."/>
        </authorList>
    </citation>
    <scope>NUCLEOTIDE SEQUENCE [LARGE SCALE GENOMIC DNA]</scope>
    <source>
        <strain evidence="1 2">35</strain>
    </source>
</reference>
<dbReference type="Proteomes" id="UP000253226">
    <property type="component" value="Unassembled WGS sequence"/>
</dbReference>
<evidence type="ECO:0000313" key="1">
    <source>
        <dbReference type="EMBL" id="RCK38855.1"/>
    </source>
</evidence>
<evidence type="ECO:0000313" key="2">
    <source>
        <dbReference type="Proteomes" id="UP000253226"/>
    </source>
</evidence>
<comment type="caution">
    <text evidence="1">The sequence shown here is derived from an EMBL/GenBank/DDBJ whole genome shotgun (WGS) entry which is preliminary data.</text>
</comment>
<organism evidence="1 2">
    <name type="scientific">Thalassospira profundimaris</name>
    <dbReference type="NCBI Taxonomy" id="502049"/>
    <lineage>
        <taxon>Bacteria</taxon>
        <taxon>Pseudomonadati</taxon>
        <taxon>Pseudomonadota</taxon>
        <taxon>Alphaproteobacteria</taxon>
        <taxon>Rhodospirillales</taxon>
        <taxon>Thalassospiraceae</taxon>
        <taxon>Thalassospira</taxon>
    </lineage>
</organism>
<accession>A0A367WBM8</accession>
<name>A0A367WBM8_9PROT</name>
<sequence length="446" mass="51008">MPVIPLTVLSDLFNYLDANQIDYSIWKSLENFSAQTQGIGDIDVVFSKQQATAVTEALQIHGFVLDARSIATVGREILVYRTFDYHSRKYTTVHAHFACRFGSKLHKEYRFPFEKLMFKSHILQDGMKRLNDDLFYASRLLIISVQGKYNDPILERIITQLQNNPTHNSILEQVIETYFSCSTEDFLHHSKSNPDHFFASTANKVKTTLNKENSSDNYIKEANFNRFRPRLIEKIATGFGFSRNKTRKPAEIIIAGHDGTGKSTVAKKACELFSPVAPTKYIYLGRKEWGTINTKINLLRSNRILSRPMSQLWPLSSTTEIALRILIGKLYKLGGAIVIYDRPAYDICIKYENRKNISGYVARKLGEFIGKRHGDYCYFLTALPKVAVSRKPKGKYCETSLSELHEKYAQTLDNRYHSIDTSFINSDEVAAQIVRQYFLNVAGSKN</sequence>
<dbReference type="SUPFAM" id="SSF52540">
    <property type="entry name" value="P-loop containing nucleoside triphosphate hydrolases"/>
    <property type="match status" value="1"/>
</dbReference>
<protein>
    <recommendedName>
        <fullName evidence="3">Thymidylate kinase-like domain-containing protein</fullName>
    </recommendedName>
</protein>
<dbReference type="AlphaFoldDB" id="A0A367WBM8"/>
<dbReference type="EMBL" id="JPWF01000002">
    <property type="protein sequence ID" value="RCK38855.1"/>
    <property type="molecule type" value="Genomic_DNA"/>
</dbReference>
<evidence type="ECO:0008006" key="3">
    <source>
        <dbReference type="Google" id="ProtNLM"/>
    </source>
</evidence>
<dbReference type="Gene3D" id="3.40.50.300">
    <property type="entry name" value="P-loop containing nucleotide triphosphate hydrolases"/>
    <property type="match status" value="1"/>
</dbReference>
<gene>
    <name evidence="1" type="ORF">TH19_03385</name>
</gene>
<proteinExistence type="predicted"/>
<dbReference type="InterPro" id="IPR027417">
    <property type="entry name" value="P-loop_NTPase"/>
</dbReference>
<dbReference type="OrthoDB" id="6853346at2"/>
<dbReference type="RefSeq" id="WP_114100911.1">
    <property type="nucleotide sequence ID" value="NZ_JPWF01000002.1"/>
</dbReference>